<reference evidence="1 2" key="1">
    <citation type="journal article" date="2013" name="Nat. Genet.">
        <title>The genome of the hydatid tapeworm Echinococcus granulosus.</title>
        <authorList>
            <person name="Zheng H."/>
            <person name="Zhang W."/>
            <person name="Zhang L."/>
            <person name="Zhang Z."/>
            <person name="Li J."/>
            <person name="Lu G."/>
            <person name="Zhu Y."/>
            <person name="Wang Y."/>
            <person name="Huang Y."/>
            <person name="Liu J."/>
            <person name="Kang H."/>
            <person name="Chen J."/>
            <person name="Wang L."/>
            <person name="Chen A."/>
            <person name="Yu S."/>
            <person name="Gao Z."/>
            <person name="Jin L."/>
            <person name="Gu W."/>
            <person name="Wang Z."/>
            <person name="Zhao L."/>
            <person name="Shi B."/>
            <person name="Wen H."/>
            <person name="Lin R."/>
            <person name="Jones M.K."/>
            <person name="Brejova B."/>
            <person name="Vinar T."/>
            <person name="Zhao G."/>
            <person name="McManus D.P."/>
            <person name="Chen Z."/>
            <person name="Zhou Y."/>
            <person name="Wang S."/>
        </authorList>
    </citation>
    <scope>NUCLEOTIDE SEQUENCE [LARGE SCALE GENOMIC DNA]</scope>
</reference>
<organism evidence="1 2">
    <name type="scientific">Echinococcus granulosus</name>
    <name type="common">Hydatid tapeworm</name>
    <dbReference type="NCBI Taxonomy" id="6210"/>
    <lineage>
        <taxon>Eukaryota</taxon>
        <taxon>Metazoa</taxon>
        <taxon>Spiralia</taxon>
        <taxon>Lophotrochozoa</taxon>
        <taxon>Platyhelminthes</taxon>
        <taxon>Cestoda</taxon>
        <taxon>Eucestoda</taxon>
        <taxon>Cyclophyllidea</taxon>
        <taxon>Taeniidae</taxon>
        <taxon>Echinococcus</taxon>
        <taxon>Echinococcus granulosus group</taxon>
    </lineage>
</organism>
<dbReference type="EMBL" id="APAU02000232">
    <property type="protein sequence ID" value="EUB54595.1"/>
    <property type="molecule type" value="Genomic_DNA"/>
</dbReference>
<accession>W6U0F9</accession>
<keyword evidence="2" id="KW-1185">Reference proteome</keyword>
<dbReference type="KEGG" id="egl:EGR_10549"/>
<dbReference type="Proteomes" id="UP000019149">
    <property type="component" value="Unassembled WGS sequence"/>
</dbReference>
<protein>
    <submittedName>
        <fullName evidence="1">Uncharacterized protein</fullName>
    </submittedName>
</protein>
<evidence type="ECO:0000313" key="1">
    <source>
        <dbReference type="EMBL" id="EUB54595.1"/>
    </source>
</evidence>
<name>W6U0F9_ECHGR</name>
<dbReference type="RefSeq" id="XP_024345791.1">
    <property type="nucleotide sequence ID" value="XM_024499798.1"/>
</dbReference>
<proteinExistence type="predicted"/>
<comment type="caution">
    <text evidence="1">The sequence shown here is derived from an EMBL/GenBank/DDBJ whole genome shotgun (WGS) entry which is preliminary data.</text>
</comment>
<evidence type="ECO:0000313" key="2">
    <source>
        <dbReference type="Proteomes" id="UP000019149"/>
    </source>
</evidence>
<dbReference type="AlphaFoldDB" id="W6U0F9"/>
<dbReference type="GeneID" id="36346264"/>
<sequence>MSKKPLKKSSEAKFYNTVSCSACVTYAVFYANVICGVPRFTDIASSQTEIICQNHDYSLVLFSSSYMGGIMEELTSPAFGIWMDGKDHLTSSRGLDLCASFRHLKMFTMNCKFTESDKCKGVRNKWPYIYFIKI</sequence>
<dbReference type="CTD" id="36346264"/>
<gene>
    <name evidence="1" type="ORF">EGR_10549</name>
</gene>